<proteinExistence type="predicted"/>
<name>A0A1F5G468_9BACT</name>
<comment type="caution">
    <text evidence="4">The sequence shown here is derived from an EMBL/GenBank/DDBJ whole genome shotgun (WGS) entry which is preliminary data.</text>
</comment>
<dbReference type="InterPro" id="IPR005025">
    <property type="entry name" value="FMN_Rdtase-like_dom"/>
</dbReference>
<evidence type="ECO:0000256" key="2">
    <source>
        <dbReference type="ARBA" id="ARBA00022643"/>
    </source>
</evidence>
<reference evidence="4 5" key="1">
    <citation type="journal article" date="2016" name="Nat. Commun.">
        <title>Thousands of microbial genomes shed light on interconnected biogeochemical processes in an aquifer system.</title>
        <authorList>
            <person name="Anantharaman K."/>
            <person name="Brown C.T."/>
            <person name="Hug L.A."/>
            <person name="Sharon I."/>
            <person name="Castelle C.J."/>
            <person name="Probst A.J."/>
            <person name="Thomas B.C."/>
            <person name="Singh A."/>
            <person name="Wilkins M.J."/>
            <person name="Karaoz U."/>
            <person name="Brodie E.L."/>
            <person name="Williams K.H."/>
            <person name="Hubbard S.S."/>
            <person name="Banfield J.F."/>
        </authorList>
    </citation>
    <scope>NUCLEOTIDE SEQUENCE [LARGE SCALE GENOMIC DNA]</scope>
</reference>
<dbReference type="InterPro" id="IPR051796">
    <property type="entry name" value="ISF_SsuE-like"/>
</dbReference>
<dbReference type="STRING" id="1797711.A2870_03775"/>
<sequence>MSKISILGINGSPKKSGLTSKLLMQCLDQAQIEGAKTQLVHLVDYEKSFFKGDTHRVSEDLKSVVDLLLGANGFVVATPVHWMNMSSLLKNFLDELTVLEEHNFDLEGKVAGFIATENEGGGWQTVLDLAGPFSHMGVLFPPHSFIFYNMRFSKKSERNWMEKDIRLLGRNIVKMAEILPQDDEYFWDYERLKS</sequence>
<dbReference type="EMBL" id="MFAZ01000038">
    <property type="protein sequence ID" value="OGD86629.1"/>
    <property type="molecule type" value="Genomic_DNA"/>
</dbReference>
<evidence type="ECO:0000256" key="1">
    <source>
        <dbReference type="ARBA" id="ARBA00022630"/>
    </source>
</evidence>
<evidence type="ECO:0000313" key="5">
    <source>
        <dbReference type="Proteomes" id="UP000179102"/>
    </source>
</evidence>
<organism evidence="4 5">
    <name type="scientific">Candidatus Curtissbacteria bacterium RIFCSPHIGHO2_01_FULL_41_11</name>
    <dbReference type="NCBI Taxonomy" id="1797711"/>
    <lineage>
        <taxon>Bacteria</taxon>
        <taxon>Candidatus Curtissiibacteriota</taxon>
    </lineage>
</organism>
<dbReference type="PANTHER" id="PTHR43278">
    <property type="entry name" value="NAD(P)H-DEPENDENT FMN-CONTAINING OXIDOREDUCTASE YWQN-RELATED"/>
    <property type="match status" value="1"/>
</dbReference>
<dbReference type="SUPFAM" id="SSF52218">
    <property type="entry name" value="Flavoproteins"/>
    <property type="match status" value="1"/>
</dbReference>
<keyword evidence="1" id="KW-0285">Flavoprotein</keyword>
<evidence type="ECO:0000259" key="3">
    <source>
        <dbReference type="Pfam" id="PF03358"/>
    </source>
</evidence>
<evidence type="ECO:0000313" key="4">
    <source>
        <dbReference type="EMBL" id="OGD86629.1"/>
    </source>
</evidence>
<dbReference type="Pfam" id="PF03358">
    <property type="entry name" value="FMN_red"/>
    <property type="match status" value="1"/>
</dbReference>
<dbReference type="PANTHER" id="PTHR43278:SF1">
    <property type="entry name" value="IRON-SULFUR FLAVOPROTEIN MJ1083"/>
    <property type="match status" value="1"/>
</dbReference>
<accession>A0A1F5G468</accession>
<dbReference type="AlphaFoldDB" id="A0A1F5G468"/>
<keyword evidence="2" id="KW-0288">FMN</keyword>
<gene>
    <name evidence="4" type="ORF">A2870_03775</name>
</gene>
<feature type="domain" description="NADPH-dependent FMN reductase-like" evidence="3">
    <location>
        <begin position="5"/>
        <end position="146"/>
    </location>
</feature>
<dbReference type="Gene3D" id="3.40.50.360">
    <property type="match status" value="1"/>
</dbReference>
<protein>
    <recommendedName>
        <fullName evidence="3">NADPH-dependent FMN reductase-like domain-containing protein</fullName>
    </recommendedName>
</protein>
<dbReference type="GO" id="GO:0016491">
    <property type="term" value="F:oxidoreductase activity"/>
    <property type="evidence" value="ECO:0007669"/>
    <property type="project" value="InterPro"/>
</dbReference>
<dbReference type="Proteomes" id="UP000179102">
    <property type="component" value="Unassembled WGS sequence"/>
</dbReference>
<dbReference type="InterPro" id="IPR029039">
    <property type="entry name" value="Flavoprotein-like_sf"/>
</dbReference>